<dbReference type="OrthoDB" id="3254930at2759"/>
<keyword evidence="3" id="KW-1185">Reference proteome</keyword>
<organism evidence="2 3">
    <name type="scientific">Obba rivulosa</name>
    <dbReference type="NCBI Taxonomy" id="1052685"/>
    <lineage>
        <taxon>Eukaryota</taxon>
        <taxon>Fungi</taxon>
        <taxon>Dikarya</taxon>
        <taxon>Basidiomycota</taxon>
        <taxon>Agaricomycotina</taxon>
        <taxon>Agaricomycetes</taxon>
        <taxon>Polyporales</taxon>
        <taxon>Gelatoporiaceae</taxon>
        <taxon>Obba</taxon>
    </lineage>
</organism>
<accession>A0A8E2AWQ8</accession>
<sequence>MFHDRRFQTDEYFAFIVFNHEQIKSATRAGYLVADRLQFSDISAKVLDLDERALTAIVERGKDGAFVTPETEEEKKCFQIITLIDYVAGHVDGSTTARKYQRNEIHGLMHRFNLPFFFVTFSPVDFKHPLCLYYCGEVIDIRDANPGLLAYDDRLRAIAANPVACARFFHAMVDLFIKHYLGCTGERDGVLGKTEAYYGTVEQQGRLTLHLHLLIWLSNALPPQEIRDRLLAGDEHFAQAIIAWLEDCHQGEFTSGSMDDIRAKVMVLRHGSTFDALIDDNLDASLDDSNTTWQDPSLTLPDIPPQTSDEDMIPNIHVGAAKARTATVEPVILEKHALRVLWSVRRALFG</sequence>
<evidence type="ECO:0000259" key="1">
    <source>
        <dbReference type="Pfam" id="PF14214"/>
    </source>
</evidence>
<dbReference type="EMBL" id="KV722421">
    <property type="protein sequence ID" value="OCH89705.1"/>
    <property type="molecule type" value="Genomic_DNA"/>
</dbReference>
<dbReference type="Pfam" id="PF14214">
    <property type="entry name" value="Helitron_like_N"/>
    <property type="match status" value="1"/>
</dbReference>
<protein>
    <recommendedName>
        <fullName evidence="1">Helitron helicase-like domain-containing protein</fullName>
    </recommendedName>
</protein>
<gene>
    <name evidence="2" type="ORF">OBBRIDRAFT_835632</name>
</gene>
<feature type="domain" description="Helitron helicase-like" evidence="1">
    <location>
        <begin position="3"/>
        <end position="215"/>
    </location>
</feature>
<name>A0A8E2AWQ8_9APHY</name>
<dbReference type="AlphaFoldDB" id="A0A8E2AWQ8"/>
<evidence type="ECO:0000313" key="2">
    <source>
        <dbReference type="EMBL" id="OCH89705.1"/>
    </source>
</evidence>
<dbReference type="Proteomes" id="UP000250043">
    <property type="component" value="Unassembled WGS sequence"/>
</dbReference>
<evidence type="ECO:0000313" key="3">
    <source>
        <dbReference type="Proteomes" id="UP000250043"/>
    </source>
</evidence>
<reference evidence="2 3" key="1">
    <citation type="submission" date="2016-07" db="EMBL/GenBank/DDBJ databases">
        <title>Draft genome of the white-rot fungus Obba rivulosa 3A-2.</title>
        <authorList>
            <consortium name="DOE Joint Genome Institute"/>
            <person name="Miettinen O."/>
            <person name="Riley R."/>
            <person name="Acob R."/>
            <person name="Barry K."/>
            <person name="Cullen D."/>
            <person name="De Vries R."/>
            <person name="Hainaut M."/>
            <person name="Hatakka A."/>
            <person name="Henrissat B."/>
            <person name="Hilden K."/>
            <person name="Kuo R."/>
            <person name="Labutti K."/>
            <person name="Lipzen A."/>
            <person name="Makela M.R."/>
            <person name="Sandor L."/>
            <person name="Spatafora J.W."/>
            <person name="Grigoriev I.V."/>
            <person name="Hibbett D.S."/>
        </authorList>
    </citation>
    <scope>NUCLEOTIDE SEQUENCE [LARGE SCALE GENOMIC DNA]</scope>
    <source>
        <strain evidence="2 3">3A-2</strain>
    </source>
</reference>
<proteinExistence type="predicted"/>
<dbReference type="InterPro" id="IPR025476">
    <property type="entry name" value="Helitron_helicase-like"/>
</dbReference>